<evidence type="ECO:0000256" key="1">
    <source>
        <dbReference type="ARBA" id="ARBA00001974"/>
    </source>
</evidence>
<dbReference type="Pfam" id="PF02770">
    <property type="entry name" value="Acyl-CoA_dh_M"/>
    <property type="match status" value="1"/>
</dbReference>
<evidence type="ECO:0000256" key="5">
    <source>
        <dbReference type="ARBA" id="ARBA00023002"/>
    </source>
</evidence>
<dbReference type="SUPFAM" id="SSF56645">
    <property type="entry name" value="Acyl-CoA dehydrogenase NM domain-like"/>
    <property type="match status" value="1"/>
</dbReference>
<comment type="caution">
    <text evidence="10">The sequence shown here is derived from an EMBL/GenBank/DDBJ whole genome shotgun (WGS) entry which is preliminary data.</text>
</comment>
<dbReference type="AlphaFoldDB" id="A0A6N6VH94"/>
<dbReference type="Pfam" id="PF02771">
    <property type="entry name" value="Acyl-CoA_dh_N"/>
    <property type="match status" value="1"/>
</dbReference>
<dbReference type="GO" id="GO:0005886">
    <property type="term" value="C:plasma membrane"/>
    <property type="evidence" value="ECO:0007669"/>
    <property type="project" value="TreeGrafter"/>
</dbReference>
<dbReference type="InterPro" id="IPR009100">
    <property type="entry name" value="AcylCoA_DH/oxidase_NM_dom_sf"/>
</dbReference>
<dbReference type="InterPro" id="IPR009075">
    <property type="entry name" value="AcylCo_DH/oxidase_C"/>
</dbReference>
<keyword evidence="11" id="KW-1185">Reference proteome</keyword>
<dbReference type="InterPro" id="IPR046373">
    <property type="entry name" value="Acyl-CoA_Oxase/DH_mid-dom_sf"/>
</dbReference>
<proteinExistence type="inferred from homology"/>
<keyword evidence="3 6" id="KW-0285">Flavoprotein</keyword>
<feature type="domain" description="Acyl-CoA oxidase/dehydrogenase middle" evidence="8">
    <location>
        <begin position="125"/>
        <end position="219"/>
    </location>
</feature>
<dbReference type="Gene3D" id="1.10.540.10">
    <property type="entry name" value="Acyl-CoA dehydrogenase/oxidase, N-terminal domain"/>
    <property type="match status" value="1"/>
</dbReference>
<dbReference type="GO" id="GO:0050660">
    <property type="term" value="F:flavin adenine dinucleotide binding"/>
    <property type="evidence" value="ECO:0007669"/>
    <property type="project" value="InterPro"/>
</dbReference>
<evidence type="ECO:0000313" key="10">
    <source>
        <dbReference type="EMBL" id="KAB7738677.1"/>
    </source>
</evidence>
<keyword evidence="4 6" id="KW-0274">FAD</keyword>
<evidence type="ECO:0000256" key="2">
    <source>
        <dbReference type="ARBA" id="ARBA00009347"/>
    </source>
</evidence>
<dbReference type="PANTHER" id="PTHR43292:SF3">
    <property type="entry name" value="ACYL-COA DEHYDROGENASE FADE29"/>
    <property type="match status" value="1"/>
</dbReference>
<organism evidence="10 11">
    <name type="scientific">Parvibaculum sedimenti</name>
    <dbReference type="NCBI Taxonomy" id="2608632"/>
    <lineage>
        <taxon>Bacteria</taxon>
        <taxon>Pseudomonadati</taxon>
        <taxon>Pseudomonadota</taxon>
        <taxon>Alphaproteobacteria</taxon>
        <taxon>Hyphomicrobiales</taxon>
        <taxon>Parvibaculaceae</taxon>
        <taxon>Parvibaculum</taxon>
    </lineage>
</organism>
<dbReference type="InterPro" id="IPR013786">
    <property type="entry name" value="AcylCoA_DH/ox_N"/>
</dbReference>
<keyword evidence="5 6" id="KW-0560">Oxidoreductase</keyword>
<feature type="domain" description="Acyl-CoA dehydrogenase/oxidase C-terminal" evidence="7">
    <location>
        <begin position="231"/>
        <end position="396"/>
    </location>
</feature>
<sequence length="399" mass="43908">MDFSFSKADEDFRMRVRDFFEHEYPREIVEKMARGHSPSKADYQTSEHALAAKGWLAVNWPKADGGTGWTANQKYIFDEELERAGALNVVPMGLLYVGPVIYTFGTEEQKKRWLPGILDSTTFWAQGYSEPGSGSDLASLQCAAVREGDEYVVNGTKIWTSLGQHADWIFCLLRSDNSGKKQEGITFLCIDMATPGITVHPIITIDGKHSLNSVTFENVRVPIENRIGEEGKGWTYANYLLGHERTSYAHVAGKRKQLEDIRTTAEQTDTGATRLIDDPAFRVKLAELEARLDALELTVLRTLATVSEGGAPGNESSILKVIATELAQDITELGMETFGPYAMPAFPDSTAPLWTDNTPLPSSAAPAVARYLGARAQSIYGGSNEIQKNILAKRVLGLP</sequence>
<dbReference type="Pfam" id="PF00441">
    <property type="entry name" value="Acyl-CoA_dh_1"/>
    <property type="match status" value="1"/>
</dbReference>
<dbReference type="GO" id="GO:0016627">
    <property type="term" value="F:oxidoreductase activity, acting on the CH-CH group of donors"/>
    <property type="evidence" value="ECO:0007669"/>
    <property type="project" value="InterPro"/>
</dbReference>
<evidence type="ECO:0000256" key="4">
    <source>
        <dbReference type="ARBA" id="ARBA00022827"/>
    </source>
</evidence>
<comment type="similarity">
    <text evidence="2 6">Belongs to the acyl-CoA dehydrogenase family.</text>
</comment>
<evidence type="ECO:0000259" key="8">
    <source>
        <dbReference type="Pfam" id="PF02770"/>
    </source>
</evidence>
<evidence type="ECO:0000256" key="3">
    <source>
        <dbReference type="ARBA" id="ARBA00022630"/>
    </source>
</evidence>
<dbReference type="Gene3D" id="1.20.140.10">
    <property type="entry name" value="Butyryl-CoA Dehydrogenase, subunit A, domain 3"/>
    <property type="match status" value="1"/>
</dbReference>
<gene>
    <name evidence="10" type="ORF">F2P47_16275</name>
</gene>
<dbReference type="InterPro" id="IPR036250">
    <property type="entry name" value="AcylCo_DH-like_C"/>
</dbReference>
<feature type="domain" description="Acyl-CoA dehydrogenase/oxidase N-terminal" evidence="9">
    <location>
        <begin position="8"/>
        <end position="119"/>
    </location>
</feature>
<evidence type="ECO:0000313" key="11">
    <source>
        <dbReference type="Proteomes" id="UP000468901"/>
    </source>
</evidence>
<dbReference type="InterPro" id="IPR006091">
    <property type="entry name" value="Acyl-CoA_Oxase/DH_mid-dom"/>
</dbReference>
<dbReference type="EMBL" id="WESC01000018">
    <property type="protein sequence ID" value="KAB7738677.1"/>
    <property type="molecule type" value="Genomic_DNA"/>
</dbReference>
<dbReference type="RefSeq" id="WP_152217443.1">
    <property type="nucleotide sequence ID" value="NZ_WESC01000018.1"/>
</dbReference>
<name>A0A6N6VH94_9HYPH</name>
<evidence type="ECO:0000259" key="9">
    <source>
        <dbReference type="Pfam" id="PF02771"/>
    </source>
</evidence>
<dbReference type="InterPro" id="IPR052161">
    <property type="entry name" value="Mycobact_Acyl-CoA_DH"/>
</dbReference>
<dbReference type="InterPro" id="IPR037069">
    <property type="entry name" value="AcylCoA_DH/ox_N_sf"/>
</dbReference>
<dbReference type="PANTHER" id="PTHR43292">
    <property type="entry name" value="ACYL-COA DEHYDROGENASE"/>
    <property type="match status" value="1"/>
</dbReference>
<evidence type="ECO:0000259" key="7">
    <source>
        <dbReference type="Pfam" id="PF00441"/>
    </source>
</evidence>
<evidence type="ECO:0000256" key="6">
    <source>
        <dbReference type="RuleBase" id="RU362125"/>
    </source>
</evidence>
<dbReference type="SUPFAM" id="SSF47203">
    <property type="entry name" value="Acyl-CoA dehydrogenase C-terminal domain-like"/>
    <property type="match status" value="1"/>
</dbReference>
<accession>A0A6N6VH94</accession>
<dbReference type="Gene3D" id="2.40.110.10">
    <property type="entry name" value="Butyryl-CoA Dehydrogenase, subunit A, domain 2"/>
    <property type="match status" value="1"/>
</dbReference>
<reference evidence="10 11" key="1">
    <citation type="submission" date="2019-09" db="EMBL/GenBank/DDBJ databases">
        <title>Parvibaculum sedimenti sp. nov., isolated from sediment.</title>
        <authorList>
            <person name="Wang Y."/>
        </authorList>
    </citation>
    <scope>NUCLEOTIDE SEQUENCE [LARGE SCALE GENOMIC DNA]</scope>
    <source>
        <strain evidence="10 11">HXT-9</strain>
    </source>
</reference>
<protein>
    <submittedName>
        <fullName evidence="10">Acyl-CoA dehydrogenase</fullName>
    </submittedName>
</protein>
<comment type="cofactor">
    <cofactor evidence="1 6">
        <name>FAD</name>
        <dbReference type="ChEBI" id="CHEBI:57692"/>
    </cofactor>
</comment>
<dbReference type="Proteomes" id="UP000468901">
    <property type="component" value="Unassembled WGS sequence"/>
</dbReference>